<name>A0A172TES5_9BACL</name>
<proteinExistence type="predicted"/>
<sequence length="414" mass="45174">MPVSHNTLNYFNNLFQPVRQSRPFRYLWLGQLFSVLGSSISMVILPMVVYALTGSKVVMGTVMAVYMLPYVLMLPVAGLMVDRMNRIGVMVAADAVRCVMMLGMMFLLLQDRMTLPLLYSFMAVYGFMEGLFQPAYSAMRARVFTPDIRNAANALTQVSHQGVRLLGPAIGGLLISYVSAGVGYGIDAITYLISLCCLWFIRDLGTKRLIKSKIGWKSDLATGFIILKGHPWLWITIAVFSVLNIFFSGIVLILVPWLFKIHHGFTPFLYGLGVTFAGVGGVIAALLFGSRTSWRKRGWLAYGGVIISGVALLFLPFVAWGPGLVALMAVEGFGMMLFGLVWETSLQELVPEEAFGRVASIDLLGSFALLPLGYLAVGGLADWIGGQATMVLLALGGLLIAACALWVPAIRNFD</sequence>
<dbReference type="OrthoDB" id="9775268at2"/>
<evidence type="ECO:0000313" key="9">
    <source>
        <dbReference type="Proteomes" id="UP000076927"/>
    </source>
</evidence>
<feature type="transmembrane region" description="Helical" evidence="7">
    <location>
        <begin position="383"/>
        <end position="407"/>
    </location>
</feature>
<evidence type="ECO:0000256" key="7">
    <source>
        <dbReference type="SAM" id="Phobius"/>
    </source>
</evidence>
<dbReference type="InterPro" id="IPR036259">
    <property type="entry name" value="MFS_trans_sf"/>
</dbReference>
<keyword evidence="3" id="KW-1003">Cell membrane</keyword>
<feature type="transmembrane region" description="Helical" evidence="7">
    <location>
        <begin position="174"/>
        <end position="201"/>
    </location>
</feature>
<feature type="transmembrane region" description="Helical" evidence="7">
    <location>
        <begin position="354"/>
        <end position="377"/>
    </location>
</feature>
<keyword evidence="5 7" id="KW-1133">Transmembrane helix</keyword>
<feature type="transmembrane region" description="Helical" evidence="7">
    <location>
        <begin position="299"/>
        <end position="318"/>
    </location>
</feature>
<feature type="transmembrane region" description="Helical" evidence="7">
    <location>
        <begin position="265"/>
        <end position="287"/>
    </location>
</feature>
<feature type="transmembrane region" description="Helical" evidence="7">
    <location>
        <begin position="26"/>
        <end position="50"/>
    </location>
</feature>
<keyword evidence="4 7" id="KW-0812">Transmembrane</keyword>
<accession>A0A172TES5</accession>
<dbReference type="Pfam" id="PF07690">
    <property type="entry name" value="MFS_1"/>
    <property type="match status" value="1"/>
</dbReference>
<dbReference type="STRING" id="1178515.SY83_03345"/>
<dbReference type="CDD" id="cd06173">
    <property type="entry name" value="MFS_MefA_like"/>
    <property type="match status" value="1"/>
</dbReference>
<evidence type="ECO:0000313" key="8">
    <source>
        <dbReference type="EMBL" id="ANE45510.1"/>
    </source>
</evidence>
<feature type="transmembrane region" description="Helical" evidence="7">
    <location>
        <begin position="87"/>
        <end position="109"/>
    </location>
</feature>
<dbReference type="PANTHER" id="PTHR43266">
    <property type="entry name" value="MACROLIDE-EFFLUX PROTEIN"/>
    <property type="match status" value="1"/>
</dbReference>
<dbReference type="InterPro" id="IPR011701">
    <property type="entry name" value="MFS"/>
</dbReference>
<dbReference type="KEGG" id="pswu:SY83_03345"/>
<comment type="subcellular location">
    <subcellularLocation>
        <location evidence="1">Cell membrane</location>
        <topology evidence="1">Multi-pass membrane protein</topology>
    </subcellularLocation>
</comment>
<dbReference type="SUPFAM" id="SSF103473">
    <property type="entry name" value="MFS general substrate transporter"/>
    <property type="match status" value="1"/>
</dbReference>
<dbReference type="PANTHER" id="PTHR43266:SF2">
    <property type="entry name" value="MAJOR FACILITATOR SUPERFAMILY (MFS) PROFILE DOMAIN-CONTAINING PROTEIN"/>
    <property type="match status" value="1"/>
</dbReference>
<feature type="transmembrane region" description="Helical" evidence="7">
    <location>
        <begin position="324"/>
        <end position="342"/>
    </location>
</feature>
<keyword evidence="6 7" id="KW-0472">Membrane</keyword>
<evidence type="ECO:0000256" key="1">
    <source>
        <dbReference type="ARBA" id="ARBA00004651"/>
    </source>
</evidence>
<feature type="transmembrane region" description="Helical" evidence="7">
    <location>
        <begin position="232"/>
        <end position="259"/>
    </location>
</feature>
<evidence type="ECO:0000256" key="6">
    <source>
        <dbReference type="ARBA" id="ARBA00023136"/>
    </source>
</evidence>
<evidence type="ECO:0000256" key="2">
    <source>
        <dbReference type="ARBA" id="ARBA00022448"/>
    </source>
</evidence>
<gene>
    <name evidence="8" type="ORF">SY83_03345</name>
</gene>
<evidence type="ECO:0000256" key="5">
    <source>
        <dbReference type="ARBA" id="ARBA00022989"/>
    </source>
</evidence>
<keyword evidence="2" id="KW-0813">Transport</keyword>
<dbReference type="EMBL" id="CP011388">
    <property type="protein sequence ID" value="ANE45510.1"/>
    <property type="molecule type" value="Genomic_DNA"/>
</dbReference>
<feature type="transmembrane region" description="Helical" evidence="7">
    <location>
        <begin position="57"/>
        <end position="81"/>
    </location>
</feature>
<protein>
    <submittedName>
        <fullName evidence="8">Tetracycline resistance protein</fullName>
    </submittedName>
</protein>
<evidence type="ECO:0000256" key="4">
    <source>
        <dbReference type="ARBA" id="ARBA00022692"/>
    </source>
</evidence>
<dbReference type="GO" id="GO:0005886">
    <property type="term" value="C:plasma membrane"/>
    <property type="evidence" value="ECO:0007669"/>
    <property type="project" value="UniProtKB-SubCell"/>
</dbReference>
<keyword evidence="9" id="KW-1185">Reference proteome</keyword>
<evidence type="ECO:0000256" key="3">
    <source>
        <dbReference type="ARBA" id="ARBA00022475"/>
    </source>
</evidence>
<reference evidence="8 9" key="1">
    <citation type="submission" date="2015-01" db="EMBL/GenBank/DDBJ databases">
        <title>Paenibacillus swuensis/DY6/whole genome sequencing.</title>
        <authorList>
            <person name="Kim M.K."/>
            <person name="Srinivasan S."/>
            <person name="Lee J.-J."/>
        </authorList>
    </citation>
    <scope>NUCLEOTIDE SEQUENCE [LARGE SCALE GENOMIC DNA]</scope>
    <source>
        <strain evidence="8 9">DY6</strain>
    </source>
</reference>
<dbReference type="Gene3D" id="1.20.1250.20">
    <property type="entry name" value="MFS general substrate transporter like domains"/>
    <property type="match status" value="1"/>
</dbReference>
<organism evidence="8 9">
    <name type="scientific">Paenibacillus swuensis</name>
    <dbReference type="NCBI Taxonomy" id="1178515"/>
    <lineage>
        <taxon>Bacteria</taxon>
        <taxon>Bacillati</taxon>
        <taxon>Bacillota</taxon>
        <taxon>Bacilli</taxon>
        <taxon>Bacillales</taxon>
        <taxon>Paenibacillaceae</taxon>
        <taxon>Paenibacillus</taxon>
    </lineage>
</organism>
<dbReference type="Proteomes" id="UP000076927">
    <property type="component" value="Chromosome"/>
</dbReference>
<dbReference type="AlphaFoldDB" id="A0A172TES5"/>
<dbReference type="PATRIC" id="fig|1178515.4.peg.659"/>
<dbReference type="GO" id="GO:0022857">
    <property type="term" value="F:transmembrane transporter activity"/>
    <property type="evidence" value="ECO:0007669"/>
    <property type="project" value="InterPro"/>
</dbReference>